<sequence length="220" mass="25504">MEALENAKRGLQLLREEGMKKINFVCGEPFLYPKFLGALAEFCKRDLQIEGKGAHLRDMARVADLCQKYGIRFKLNTVVNNYNFDEDMDEHITALNPFRWKVFQVLIIEEENGSESTLRDARQFAITEEHFQLFCKTHENHKCLIPESNTVMKSSYLLMDEYMRFLNKGVGAPSPSILDVGVMEALRQVYWDAENFHQRGGIYDWSTKTADCSKDPKLDF</sequence>
<organism evidence="1">
    <name type="scientific">Ophidiomyces ophidiicola</name>
    <dbReference type="NCBI Taxonomy" id="1387563"/>
    <lineage>
        <taxon>Eukaryota</taxon>
        <taxon>Fungi</taxon>
        <taxon>Dikarya</taxon>
        <taxon>Ascomycota</taxon>
        <taxon>Pezizomycotina</taxon>
        <taxon>Eurotiomycetes</taxon>
        <taxon>Eurotiomycetidae</taxon>
        <taxon>Onygenales</taxon>
        <taxon>Onygenaceae</taxon>
        <taxon>Ophidiomyces</taxon>
    </lineage>
</organism>
<dbReference type="EMBL" id="JALBCA010000022">
    <property type="protein sequence ID" value="KAI2389702.1"/>
    <property type="molecule type" value="Genomic_DNA"/>
</dbReference>
<gene>
    <name evidence="1" type="ORF">LOY88_001976</name>
</gene>
<name>A0ACB8V0N5_9EURO</name>
<proteinExistence type="predicted"/>
<evidence type="ECO:0000313" key="1">
    <source>
        <dbReference type="EMBL" id="KAI2389702.1"/>
    </source>
</evidence>
<reference evidence="1" key="1">
    <citation type="journal article" date="2022" name="bioRxiv">
        <title>Population genetic analysis of Ophidiomyces ophidiicola, the causative agent of snake fungal disease, indicates recent introductions to the USA.</title>
        <authorList>
            <person name="Ladner J.T."/>
            <person name="Palmer J.M."/>
            <person name="Ettinger C.L."/>
            <person name="Stajich J.E."/>
            <person name="Farrell T.M."/>
            <person name="Glorioso B.M."/>
            <person name="Lawson B."/>
            <person name="Price S.J."/>
            <person name="Stengle A.G."/>
            <person name="Grear D.A."/>
            <person name="Lorch J.M."/>
        </authorList>
    </citation>
    <scope>NUCLEOTIDE SEQUENCE</scope>
    <source>
        <strain evidence="1">NWHC 24266-5</strain>
    </source>
</reference>
<comment type="caution">
    <text evidence="1">The sequence shown here is derived from an EMBL/GenBank/DDBJ whole genome shotgun (WGS) entry which is preliminary data.</text>
</comment>
<protein>
    <submittedName>
        <fullName evidence="1">Uncharacterized protein</fullName>
    </submittedName>
</protein>
<accession>A0ACB8V0N5</accession>